<evidence type="ECO:0000256" key="1">
    <source>
        <dbReference type="SAM" id="MobiDB-lite"/>
    </source>
</evidence>
<dbReference type="AlphaFoldDB" id="A0A7G5EH62"/>
<evidence type="ECO:0000313" key="2">
    <source>
        <dbReference type="EMBL" id="QMV73337.1"/>
    </source>
</evidence>
<dbReference type="RefSeq" id="WP_182327902.1">
    <property type="nucleotide sequence ID" value="NZ_CP058554.1"/>
</dbReference>
<keyword evidence="3" id="KW-1185">Reference proteome</keyword>
<gene>
    <name evidence="2" type="ORF">HS961_11130</name>
</gene>
<dbReference type="EMBL" id="CP058554">
    <property type="protein sequence ID" value="QMV73337.1"/>
    <property type="molecule type" value="Genomic_DNA"/>
</dbReference>
<accession>A0A7G5EH62</accession>
<sequence>MKLKVRGDMKSRLSVCVLCICLALVGCKKSLSSEEQAQVLALRTELDTTQKEVSATELQNAKYSGGLVKAQMALRLETLKTNEALLQQRIHAIESGAKVTVETFATKADPDRAKMLQEEMTKQDLKVSEAEAKARLNSGGLAGTMAVIGAATERNSLALLRQQYLVAKYGLASPQPAASSTNVSSPSSETASRAGLPETAPILADKDLSEQILEAKLLQKKYAKQDYQDYVFFDVVFNPNGLDKPARAIKGVLILTDLFGEQKFAVNWTIEKPVIPGTEHVEKGYGFRFNQFIESHQWARNTDKDNMKLKFRVNSILYQDGSSRTFNE</sequence>
<organism evidence="2 3">
    <name type="scientific">Comamonas piscis</name>
    <dbReference type="NCBI Taxonomy" id="1562974"/>
    <lineage>
        <taxon>Bacteria</taxon>
        <taxon>Pseudomonadati</taxon>
        <taxon>Pseudomonadota</taxon>
        <taxon>Betaproteobacteria</taxon>
        <taxon>Burkholderiales</taxon>
        <taxon>Comamonadaceae</taxon>
        <taxon>Comamonas</taxon>
    </lineage>
</organism>
<feature type="compositionally biased region" description="Low complexity" evidence="1">
    <location>
        <begin position="176"/>
        <end position="192"/>
    </location>
</feature>
<dbReference type="PROSITE" id="PS51257">
    <property type="entry name" value="PROKAR_LIPOPROTEIN"/>
    <property type="match status" value="1"/>
</dbReference>
<name>A0A7G5EH62_9BURK</name>
<evidence type="ECO:0000313" key="3">
    <source>
        <dbReference type="Proteomes" id="UP000515240"/>
    </source>
</evidence>
<dbReference type="Proteomes" id="UP000515240">
    <property type="component" value="Chromosome"/>
</dbReference>
<feature type="region of interest" description="Disordered" evidence="1">
    <location>
        <begin position="174"/>
        <end position="196"/>
    </location>
</feature>
<dbReference type="KEGG" id="cpis:HS961_11130"/>
<protein>
    <submittedName>
        <fullName evidence="2">Uncharacterized protein</fullName>
    </submittedName>
</protein>
<reference evidence="2 3" key="1">
    <citation type="journal article" date="2020" name="G3 (Bethesda)">
        <title>CeMbio - The Caenorhabditis elegans Microbiome Resource.</title>
        <authorList>
            <person name="Dirksen P."/>
            <person name="Assie A."/>
            <person name="Zimmermann J."/>
            <person name="Zhang F."/>
            <person name="Tietje A.M."/>
            <person name="Marsh S.A."/>
            <person name="Felix M.A."/>
            <person name="Shapira M."/>
            <person name="Kaleta C."/>
            <person name="Schulenburg H."/>
            <person name="Samuel B."/>
        </authorList>
    </citation>
    <scope>NUCLEOTIDE SEQUENCE [LARGE SCALE GENOMIC DNA]</scope>
    <source>
        <strain evidence="2 3">BIGb0172</strain>
    </source>
</reference>
<proteinExistence type="predicted"/>